<organism evidence="2 3">
    <name type="scientific">Kutzneria kofuensis</name>
    <dbReference type="NCBI Taxonomy" id="103725"/>
    <lineage>
        <taxon>Bacteria</taxon>
        <taxon>Bacillati</taxon>
        <taxon>Actinomycetota</taxon>
        <taxon>Actinomycetes</taxon>
        <taxon>Pseudonocardiales</taxon>
        <taxon>Pseudonocardiaceae</taxon>
        <taxon>Kutzneria</taxon>
    </lineage>
</organism>
<dbReference type="Pfam" id="PF06013">
    <property type="entry name" value="WXG100"/>
    <property type="match status" value="1"/>
</dbReference>
<reference evidence="2 3" key="1">
    <citation type="submission" date="2020-08" db="EMBL/GenBank/DDBJ databases">
        <title>Sequencing the genomes of 1000 actinobacteria strains.</title>
        <authorList>
            <person name="Klenk H.-P."/>
        </authorList>
    </citation>
    <scope>NUCLEOTIDE SEQUENCE [LARGE SCALE GENOMIC DNA]</scope>
    <source>
        <strain evidence="2 3">DSM 43851</strain>
    </source>
</reference>
<keyword evidence="3" id="KW-1185">Reference proteome</keyword>
<comment type="caution">
    <text evidence="2">The sequence shown here is derived from an EMBL/GenBank/DDBJ whole genome shotgun (WGS) entry which is preliminary data.</text>
</comment>
<dbReference type="Proteomes" id="UP000585638">
    <property type="component" value="Unassembled WGS sequence"/>
</dbReference>
<feature type="coiled-coil region" evidence="1">
    <location>
        <begin position="62"/>
        <end position="89"/>
    </location>
</feature>
<dbReference type="RefSeq" id="WP_184867205.1">
    <property type="nucleotide sequence ID" value="NZ_BAAAWY010000058.1"/>
</dbReference>
<dbReference type="EMBL" id="JACHIR010000001">
    <property type="protein sequence ID" value="MBB5895409.1"/>
    <property type="molecule type" value="Genomic_DNA"/>
</dbReference>
<evidence type="ECO:0000256" key="1">
    <source>
        <dbReference type="SAM" id="Coils"/>
    </source>
</evidence>
<name>A0A7W9KMQ8_9PSEU</name>
<dbReference type="InterPro" id="IPR036689">
    <property type="entry name" value="ESAT-6-like_sf"/>
</dbReference>
<accession>A0A7W9KMQ8</accession>
<dbReference type="InterPro" id="IPR010310">
    <property type="entry name" value="T7SS_ESAT-6-like"/>
</dbReference>
<proteinExistence type="predicted"/>
<keyword evidence="1" id="KW-0175">Coiled coil</keyword>
<gene>
    <name evidence="2" type="ORF">BJ998_006605</name>
</gene>
<sequence length="96" mass="10883">MSDYSMELHVVEDISQSIQAVANHLNQVGETLSQQVKQHTNEFEGDTKNAFVQVEAQYEQAHETMTNDLALAQRDLEDIRNHILEAERVGSSKWGV</sequence>
<dbReference type="AlphaFoldDB" id="A0A7W9KMQ8"/>
<protein>
    <submittedName>
        <fullName evidence="2">WXG100 family type VII secretion target</fullName>
    </submittedName>
</protein>
<dbReference type="SUPFAM" id="SSF140453">
    <property type="entry name" value="EsxAB dimer-like"/>
    <property type="match status" value="1"/>
</dbReference>
<dbReference type="Gene3D" id="1.10.287.1060">
    <property type="entry name" value="ESAT-6-like"/>
    <property type="match status" value="1"/>
</dbReference>
<evidence type="ECO:0000313" key="3">
    <source>
        <dbReference type="Proteomes" id="UP000585638"/>
    </source>
</evidence>
<evidence type="ECO:0000313" key="2">
    <source>
        <dbReference type="EMBL" id="MBB5895409.1"/>
    </source>
</evidence>